<evidence type="ECO:0000313" key="3">
    <source>
        <dbReference type="EMBL" id="TRL38898.1"/>
    </source>
</evidence>
<name>A0A549TAJ1_9HYPH</name>
<keyword evidence="4" id="KW-1185">Reference proteome</keyword>
<dbReference type="AlphaFoldDB" id="A0A549TAJ1"/>
<feature type="transmembrane region" description="Helical" evidence="1">
    <location>
        <begin position="153"/>
        <end position="172"/>
    </location>
</feature>
<proteinExistence type="predicted"/>
<dbReference type="PANTHER" id="PTHR40547:SF1">
    <property type="entry name" value="SLL0298 PROTEIN"/>
    <property type="match status" value="1"/>
</dbReference>
<dbReference type="Pfam" id="PF09835">
    <property type="entry name" value="DUF2062"/>
    <property type="match status" value="1"/>
</dbReference>
<evidence type="ECO:0000259" key="2">
    <source>
        <dbReference type="Pfam" id="PF09835"/>
    </source>
</evidence>
<organism evidence="3 4">
    <name type="scientific">Rhizobium straminoryzae</name>
    <dbReference type="NCBI Taxonomy" id="1387186"/>
    <lineage>
        <taxon>Bacteria</taxon>
        <taxon>Pseudomonadati</taxon>
        <taxon>Pseudomonadota</taxon>
        <taxon>Alphaproteobacteria</taxon>
        <taxon>Hyphomicrobiales</taxon>
        <taxon>Rhizobiaceae</taxon>
        <taxon>Rhizobium/Agrobacterium group</taxon>
        <taxon>Rhizobium</taxon>
    </lineage>
</organism>
<dbReference type="PANTHER" id="PTHR40547">
    <property type="entry name" value="SLL0298 PROTEIN"/>
    <property type="match status" value="1"/>
</dbReference>
<sequence length="199" mass="21788">MAMTVLHRLFFARHARPAGRRGLRHRRRRSPLRSLRYMRARAVRLTGSPHAVAIGFAVGVMSAWTPFFGFHIAIALAAAFLLRGSLVAATLGTAFSNPLTIPLILPLTWQIGHRMLDRAPDSGATAAALVRQLEGLHVTELWHPLFEPLTLGALPPAIVSGLCCYLATFVGIRKYRAARAVRFAARRAAARPVDKGSRV</sequence>
<gene>
    <name evidence="3" type="ORF">FNA46_11200</name>
</gene>
<evidence type="ECO:0000313" key="4">
    <source>
        <dbReference type="Proteomes" id="UP000316801"/>
    </source>
</evidence>
<feature type="domain" description="DUF2062" evidence="2">
    <location>
        <begin position="32"/>
        <end position="179"/>
    </location>
</feature>
<dbReference type="EMBL" id="VJMG01000027">
    <property type="protein sequence ID" value="TRL38898.1"/>
    <property type="molecule type" value="Genomic_DNA"/>
</dbReference>
<dbReference type="Proteomes" id="UP000316801">
    <property type="component" value="Unassembled WGS sequence"/>
</dbReference>
<comment type="caution">
    <text evidence="3">The sequence shown here is derived from an EMBL/GenBank/DDBJ whole genome shotgun (WGS) entry which is preliminary data.</text>
</comment>
<accession>A0A549TAJ1</accession>
<keyword evidence="1" id="KW-0472">Membrane</keyword>
<protein>
    <submittedName>
        <fullName evidence="3">DUF2062 domain-containing protein</fullName>
    </submittedName>
</protein>
<dbReference type="InterPro" id="IPR018639">
    <property type="entry name" value="DUF2062"/>
</dbReference>
<reference evidence="3 4" key="1">
    <citation type="submission" date="2019-07" db="EMBL/GenBank/DDBJ databases">
        <title>Ln-dependent methylotrophs.</title>
        <authorList>
            <person name="Tani A."/>
        </authorList>
    </citation>
    <scope>NUCLEOTIDE SEQUENCE [LARGE SCALE GENOMIC DNA]</scope>
    <source>
        <strain evidence="3 4">SM12</strain>
    </source>
</reference>
<keyword evidence="1" id="KW-0812">Transmembrane</keyword>
<evidence type="ECO:0000256" key="1">
    <source>
        <dbReference type="SAM" id="Phobius"/>
    </source>
</evidence>
<keyword evidence="1" id="KW-1133">Transmembrane helix</keyword>